<protein>
    <recommendedName>
        <fullName evidence="2">NADH:ubiquinone oxidoreductase-like 20kDa subunit domain-containing protein</fullName>
    </recommendedName>
</protein>
<dbReference type="SUPFAM" id="SSF56770">
    <property type="entry name" value="HydA/Nqo6-like"/>
    <property type="match status" value="1"/>
</dbReference>
<dbReference type="Proteomes" id="UP000177088">
    <property type="component" value="Unassembled WGS sequence"/>
</dbReference>
<organism evidence="3 4">
    <name type="scientific">Candidatus Uhrbacteria bacterium RIFCSPHIGHO2_02_FULL_60_10</name>
    <dbReference type="NCBI Taxonomy" id="1802392"/>
    <lineage>
        <taxon>Bacteria</taxon>
        <taxon>Candidatus Uhriibacteriota</taxon>
    </lineage>
</organism>
<dbReference type="InterPro" id="IPR051349">
    <property type="entry name" value="Hydrogenase_assoc-protein"/>
</dbReference>
<dbReference type="PANTHER" id="PTHR42845">
    <property type="entry name" value="COENZYME F420-REDUCING HYDROGENASE, GAMMA SUBUNIT"/>
    <property type="match status" value="1"/>
</dbReference>
<dbReference type="GO" id="GO:0051536">
    <property type="term" value="F:iron-sulfur cluster binding"/>
    <property type="evidence" value="ECO:0007669"/>
    <property type="project" value="InterPro"/>
</dbReference>
<proteinExistence type="predicted"/>
<evidence type="ECO:0000313" key="4">
    <source>
        <dbReference type="Proteomes" id="UP000177088"/>
    </source>
</evidence>
<dbReference type="AlphaFoldDB" id="A0A1F7UA73"/>
<feature type="domain" description="NADH:ubiquinone oxidoreductase-like 20kDa subunit" evidence="2">
    <location>
        <begin position="22"/>
        <end position="154"/>
    </location>
</feature>
<dbReference type="EMBL" id="MGEA01000011">
    <property type="protein sequence ID" value="OGL74634.1"/>
    <property type="molecule type" value="Genomic_DNA"/>
</dbReference>
<gene>
    <name evidence="3" type="ORF">A3C96_04245</name>
</gene>
<dbReference type="PANTHER" id="PTHR42845:SF1">
    <property type="entry name" value="HYDROGENASE SMALL SUBUNIT"/>
    <property type="match status" value="1"/>
</dbReference>
<keyword evidence="1" id="KW-0560">Oxidoreductase</keyword>
<dbReference type="GO" id="GO:0016491">
    <property type="term" value="F:oxidoreductase activity"/>
    <property type="evidence" value="ECO:0007669"/>
    <property type="project" value="UniProtKB-KW"/>
</dbReference>
<evidence type="ECO:0000256" key="1">
    <source>
        <dbReference type="ARBA" id="ARBA00023002"/>
    </source>
</evidence>
<evidence type="ECO:0000313" key="3">
    <source>
        <dbReference type="EMBL" id="OGL74634.1"/>
    </source>
</evidence>
<dbReference type="Pfam" id="PF01058">
    <property type="entry name" value="Oxidored_q6"/>
    <property type="match status" value="1"/>
</dbReference>
<dbReference type="Gene3D" id="3.40.50.700">
    <property type="entry name" value="NADH:ubiquinone oxidoreductase-like, 20kDa subunit"/>
    <property type="match status" value="1"/>
</dbReference>
<accession>A0A1F7UA73</accession>
<sequence>MAETAKKIRVGWFSYSCCEDSTIVFTEIMNEHWQSWKKLIDFRHARVLQSKNVFDEMDVAFIEGAIANERAAEEVRKIRGLAKKVVAIGSCACIGMPSAQRNTFNAKQKEEIEFLRVRFASFPKVMKLSEVIKVDAEVPGCPMDPKKFLEVLTAAVKEWQAAQ</sequence>
<dbReference type="InterPro" id="IPR037024">
    <property type="entry name" value="NiFe_Hase_small_N_sf"/>
</dbReference>
<comment type="caution">
    <text evidence="3">The sequence shown here is derived from an EMBL/GenBank/DDBJ whole genome shotgun (WGS) entry which is preliminary data.</text>
</comment>
<reference evidence="3 4" key="1">
    <citation type="journal article" date="2016" name="Nat. Commun.">
        <title>Thousands of microbial genomes shed light on interconnected biogeochemical processes in an aquifer system.</title>
        <authorList>
            <person name="Anantharaman K."/>
            <person name="Brown C.T."/>
            <person name="Hug L.A."/>
            <person name="Sharon I."/>
            <person name="Castelle C.J."/>
            <person name="Probst A.J."/>
            <person name="Thomas B.C."/>
            <person name="Singh A."/>
            <person name="Wilkins M.J."/>
            <person name="Karaoz U."/>
            <person name="Brodie E.L."/>
            <person name="Williams K.H."/>
            <person name="Hubbard S.S."/>
            <person name="Banfield J.F."/>
        </authorList>
    </citation>
    <scope>NUCLEOTIDE SEQUENCE [LARGE SCALE GENOMIC DNA]</scope>
</reference>
<evidence type="ECO:0000259" key="2">
    <source>
        <dbReference type="Pfam" id="PF01058"/>
    </source>
</evidence>
<name>A0A1F7UA73_9BACT</name>
<dbReference type="InterPro" id="IPR006137">
    <property type="entry name" value="NADH_UbQ_OxRdtase-like_20kDa"/>
</dbReference>